<gene>
    <name evidence="1" type="ORF">BCR37DRAFT_375902</name>
</gene>
<organism evidence="1 2">
    <name type="scientific">Protomyces lactucae-debilis</name>
    <dbReference type="NCBI Taxonomy" id="2754530"/>
    <lineage>
        <taxon>Eukaryota</taxon>
        <taxon>Fungi</taxon>
        <taxon>Dikarya</taxon>
        <taxon>Ascomycota</taxon>
        <taxon>Taphrinomycotina</taxon>
        <taxon>Taphrinomycetes</taxon>
        <taxon>Taphrinales</taxon>
        <taxon>Protomycetaceae</taxon>
        <taxon>Protomyces</taxon>
    </lineage>
</organism>
<evidence type="ECO:0000313" key="2">
    <source>
        <dbReference type="Proteomes" id="UP000193685"/>
    </source>
</evidence>
<sequence>MSSVRLSSRRSYSMLINYSSHLNDGLLDQRCVHDHVKKIARRTSTSKTRLSLQFARRCLAMSMMHTPIPAVKRDPYNHAAPTITHQNDHVRTRNALNELLLLPSLPSNYKPQHPLSSVTFSNHQIIISSSLLCMVIASCQFDQHDQGHYHH</sequence>
<dbReference type="EMBL" id="MCFI01000001">
    <property type="protein sequence ID" value="ORY87935.1"/>
    <property type="molecule type" value="Genomic_DNA"/>
</dbReference>
<accession>A0A1Y2FZ56</accession>
<proteinExistence type="predicted"/>
<evidence type="ECO:0000313" key="1">
    <source>
        <dbReference type="EMBL" id="ORY87935.1"/>
    </source>
</evidence>
<name>A0A1Y2FZ56_PROLT</name>
<dbReference type="RefSeq" id="XP_040728430.1">
    <property type="nucleotide sequence ID" value="XM_040868478.1"/>
</dbReference>
<reference evidence="1 2" key="1">
    <citation type="submission" date="2016-07" db="EMBL/GenBank/DDBJ databases">
        <title>Pervasive Adenine N6-methylation of Active Genes in Fungi.</title>
        <authorList>
            <consortium name="DOE Joint Genome Institute"/>
            <person name="Mondo S.J."/>
            <person name="Dannebaum R.O."/>
            <person name="Kuo R.C."/>
            <person name="Labutti K."/>
            <person name="Haridas S."/>
            <person name="Kuo A."/>
            <person name="Salamov A."/>
            <person name="Ahrendt S.R."/>
            <person name="Lipzen A."/>
            <person name="Sullivan W."/>
            <person name="Andreopoulos W.B."/>
            <person name="Clum A."/>
            <person name="Lindquist E."/>
            <person name="Daum C."/>
            <person name="Ramamoorthy G.K."/>
            <person name="Gryganskyi A."/>
            <person name="Culley D."/>
            <person name="Magnuson J.K."/>
            <person name="James T.Y."/>
            <person name="O'Malley M.A."/>
            <person name="Stajich J.E."/>
            <person name="Spatafora J.W."/>
            <person name="Visel A."/>
            <person name="Grigoriev I.V."/>
        </authorList>
    </citation>
    <scope>NUCLEOTIDE SEQUENCE [LARGE SCALE GENOMIC DNA]</scope>
    <source>
        <strain evidence="1 2">12-1054</strain>
    </source>
</reference>
<protein>
    <submittedName>
        <fullName evidence="1">Uncharacterized protein</fullName>
    </submittedName>
</protein>
<dbReference type="Proteomes" id="UP000193685">
    <property type="component" value="Unassembled WGS sequence"/>
</dbReference>
<keyword evidence="2" id="KW-1185">Reference proteome</keyword>
<dbReference type="AlphaFoldDB" id="A0A1Y2FZ56"/>
<comment type="caution">
    <text evidence="1">The sequence shown here is derived from an EMBL/GenBank/DDBJ whole genome shotgun (WGS) entry which is preliminary data.</text>
</comment>
<dbReference type="GeneID" id="63785077"/>